<name>A0A9W6F547_9CHLO</name>
<dbReference type="EMBL" id="BRXU01000017">
    <property type="protein sequence ID" value="GLC56878.1"/>
    <property type="molecule type" value="Genomic_DNA"/>
</dbReference>
<evidence type="ECO:0000256" key="1">
    <source>
        <dbReference type="SAM" id="Phobius"/>
    </source>
</evidence>
<feature type="transmembrane region" description="Helical" evidence="1">
    <location>
        <begin position="111"/>
        <end position="130"/>
    </location>
</feature>
<reference evidence="2 3" key="1">
    <citation type="journal article" date="2023" name="Commun. Biol.">
        <title>Reorganization of the ancestral sex-determining regions during the evolution of trioecy in Pleodorina starrii.</title>
        <authorList>
            <person name="Takahashi K."/>
            <person name="Suzuki S."/>
            <person name="Kawai-Toyooka H."/>
            <person name="Yamamoto K."/>
            <person name="Hamaji T."/>
            <person name="Ootsuki R."/>
            <person name="Yamaguchi H."/>
            <person name="Kawachi M."/>
            <person name="Higashiyama T."/>
            <person name="Nozaki H."/>
        </authorList>
    </citation>
    <scope>NUCLEOTIDE SEQUENCE [LARGE SCALE GENOMIC DNA]</scope>
    <source>
        <strain evidence="2 3">NIES-4479</strain>
    </source>
</reference>
<feature type="transmembrane region" description="Helical" evidence="1">
    <location>
        <begin position="81"/>
        <end position="105"/>
    </location>
</feature>
<evidence type="ECO:0000313" key="2">
    <source>
        <dbReference type="EMBL" id="GLC56878.1"/>
    </source>
</evidence>
<evidence type="ECO:0000313" key="3">
    <source>
        <dbReference type="Proteomes" id="UP001165080"/>
    </source>
</evidence>
<keyword evidence="1" id="KW-0812">Transmembrane</keyword>
<comment type="caution">
    <text evidence="2">The sequence shown here is derived from an EMBL/GenBank/DDBJ whole genome shotgun (WGS) entry which is preliminary data.</text>
</comment>
<keyword evidence="1" id="KW-1133">Transmembrane helix</keyword>
<gene>
    <name evidence="2" type="primary">PLESTBF000557</name>
    <name evidence="2" type="ORF">PLESTB_001159000</name>
</gene>
<dbReference type="AlphaFoldDB" id="A0A9W6F547"/>
<dbReference type="Proteomes" id="UP001165080">
    <property type="component" value="Unassembled WGS sequence"/>
</dbReference>
<keyword evidence="3" id="KW-1185">Reference proteome</keyword>
<proteinExistence type="predicted"/>
<sequence>MHCFSRAAHGKLQAHRQTQTAWKAACTERLARNGLGFSALQRFSRTPRPPAKLAVRALPSLDADTTVAVVSALKGPTLSELLSYGQAALSFAGAAWQAAIAPFAIFGTDRWGLNLLFYFAVLLMGYNLIVQAPKQ</sequence>
<keyword evidence="1" id="KW-0472">Membrane</keyword>
<organism evidence="2 3">
    <name type="scientific">Pleodorina starrii</name>
    <dbReference type="NCBI Taxonomy" id="330485"/>
    <lineage>
        <taxon>Eukaryota</taxon>
        <taxon>Viridiplantae</taxon>
        <taxon>Chlorophyta</taxon>
        <taxon>core chlorophytes</taxon>
        <taxon>Chlorophyceae</taxon>
        <taxon>CS clade</taxon>
        <taxon>Chlamydomonadales</taxon>
        <taxon>Volvocaceae</taxon>
        <taxon>Pleodorina</taxon>
    </lineage>
</organism>
<protein>
    <submittedName>
        <fullName evidence="2">Uncharacterized protein</fullName>
    </submittedName>
</protein>
<accession>A0A9W6F547</accession>